<evidence type="ECO:0000259" key="2">
    <source>
        <dbReference type="Pfam" id="PF00703"/>
    </source>
</evidence>
<dbReference type="PANTHER" id="PTHR42732:SF1">
    <property type="entry name" value="BETA-MANNOSIDASE"/>
    <property type="match status" value="1"/>
</dbReference>
<dbReference type="SUPFAM" id="SSF49303">
    <property type="entry name" value="beta-Galactosidase/glucuronidase domain"/>
    <property type="match status" value="1"/>
</dbReference>
<evidence type="ECO:0000256" key="1">
    <source>
        <dbReference type="ARBA" id="ARBA00007401"/>
    </source>
</evidence>
<proteinExistence type="inferred from homology"/>
<dbReference type="PANTHER" id="PTHR42732">
    <property type="entry name" value="BETA-GALACTOSIDASE"/>
    <property type="match status" value="1"/>
</dbReference>
<accession>A0ABS9X277</accession>
<comment type="caution">
    <text evidence="3">The sequence shown here is derived from an EMBL/GenBank/DDBJ whole genome shotgun (WGS) entry which is preliminary data.</text>
</comment>
<dbReference type="InterPro" id="IPR006102">
    <property type="entry name" value="Ig-like_GH2"/>
</dbReference>
<dbReference type="SUPFAM" id="SSF51445">
    <property type="entry name" value="(Trans)glycosidases"/>
    <property type="match status" value="1"/>
</dbReference>
<dbReference type="Proteomes" id="UP001139646">
    <property type="component" value="Unassembled WGS sequence"/>
</dbReference>
<organism evidence="3 4">
    <name type="scientific">Colwellia maritima</name>
    <dbReference type="NCBI Taxonomy" id="2912588"/>
    <lineage>
        <taxon>Bacteria</taxon>
        <taxon>Pseudomonadati</taxon>
        <taxon>Pseudomonadota</taxon>
        <taxon>Gammaproteobacteria</taxon>
        <taxon>Alteromonadales</taxon>
        <taxon>Colwelliaceae</taxon>
        <taxon>Colwellia</taxon>
    </lineage>
</organism>
<dbReference type="Gene3D" id="2.60.40.10">
    <property type="entry name" value="Immunoglobulins"/>
    <property type="match status" value="1"/>
</dbReference>
<reference evidence="3" key="1">
    <citation type="submission" date="2022-01" db="EMBL/GenBank/DDBJ databases">
        <title>Colwellia maritima, isolated from seawater.</title>
        <authorList>
            <person name="Kristyanto S."/>
            <person name="Jung J."/>
            <person name="Jeon C.O."/>
        </authorList>
    </citation>
    <scope>NUCLEOTIDE SEQUENCE</scope>
    <source>
        <strain evidence="3">MSW7</strain>
    </source>
</reference>
<keyword evidence="4" id="KW-1185">Reference proteome</keyword>
<dbReference type="InterPro" id="IPR017853">
    <property type="entry name" value="GH"/>
</dbReference>
<comment type="similarity">
    <text evidence="1">Belongs to the glycosyl hydrolase 2 family.</text>
</comment>
<dbReference type="InterPro" id="IPR051913">
    <property type="entry name" value="GH2_Domain-Containing"/>
</dbReference>
<name>A0ABS9X277_9GAMM</name>
<dbReference type="RefSeq" id="WP_242286224.1">
    <property type="nucleotide sequence ID" value="NZ_JAKKSL010000002.1"/>
</dbReference>
<evidence type="ECO:0000313" key="3">
    <source>
        <dbReference type="EMBL" id="MCI2283902.1"/>
    </source>
</evidence>
<sequence length="106" mass="11833">MKSKSKKALAQKFVVNNPQLWDVDSPTMYKAITVLENDGQVLDQYETPFGIRSIKFEAKKGFFLNGKSTLMKGVSLHHDGGLVGSAVPKGVWKRRLQALKDPALMR</sequence>
<evidence type="ECO:0000313" key="4">
    <source>
        <dbReference type="Proteomes" id="UP001139646"/>
    </source>
</evidence>
<dbReference type="Gene3D" id="3.20.20.80">
    <property type="entry name" value="Glycosidases"/>
    <property type="match status" value="1"/>
</dbReference>
<dbReference type="InterPro" id="IPR013783">
    <property type="entry name" value="Ig-like_fold"/>
</dbReference>
<dbReference type="EMBL" id="JAKKSL010000002">
    <property type="protein sequence ID" value="MCI2283902.1"/>
    <property type="molecule type" value="Genomic_DNA"/>
</dbReference>
<protein>
    <recommendedName>
        <fullName evidence="2">Glycoside hydrolase family 2 immunoglobulin-like beta-sandwich domain-containing protein</fullName>
    </recommendedName>
</protein>
<dbReference type="InterPro" id="IPR036156">
    <property type="entry name" value="Beta-gal/glucu_dom_sf"/>
</dbReference>
<dbReference type="Pfam" id="PF00703">
    <property type="entry name" value="Glyco_hydro_2"/>
    <property type="match status" value="1"/>
</dbReference>
<gene>
    <name evidence="3" type="ORF">L3081_11430</name>
</gene>
<feature type="domain" description="Glycoside hydrolase family 2 immunoglobulin-like beta-sandwich" evidence="2">
    <location>
        <begin position="7"/>
        <end position="52"/>
    </location>
</feature>